<evidence type="ECO:0000313" key="2">
    <source>
        <dbReference type="Proteomes" id="UP001515780"/>
    </source>
</evidence>
<reference evidence="1 2" key="1">
    <citation type="journal article" date="2019" name="bioRxiv">
        <title>Bacteria contribute to plant secondary compound degradation in a generalist herbivore system.</title>
        <authorList>
            <person name="Francoeur C.B."/>
            <person name="Khadempour L."/>
            <person name="Moreira-Soto R.D."/>
            <person name="Gotting K."/>
            <person name="Book A.J."/>
            <person name="Pinto-Tomas A.A."/>
            <person name="Keefover-Ring K."/>
            <person name="Currie C.R."/>
        </authorList>
    </citation>
    <scope>NUCLEOTIDE SEQUENCE [LARGE SCALE GENOMIC DNA]</scope>
    <source>
        <strain evidence="1">Al-1710</strain>
    </source>
</reference>
<sequence length="77" mass="8459">MDYSSLANELGLTEDEVKEMGLHSDDIFQENSSSGTPSGAYYFNVPDGTPDRILGKKGWSLGERVKINSNVFDVSNK</sequence>
<dbReference type="EMBL" id="VWXC01000001">
    <property type="protein sequence ID" value="NIG17177.1"/>
    <property type="molecule type" value="Genomic_DNA"/>
</dbReference>
<name>A0ABX0RK70_9GAMM</name>
<organism evidence="1 2">
    <name type="scientific">Candidatus Pantoea communis</name>
    <dbReference type="NCBI Taxonomy" id="2608354"/>
    <lineage>
        <taxon>Bacteria</taxon>
        <taxon>Pseudomonadati</taxon>
        <taxon>Pseudomonadota</taxon>
        <taxon>Gammaproteobacteria</taxon>
        <taxon>Enterobacterales</taxon>
        <taxon>Erwiniaceae</taxon>
        <taxon>Pantoea</taxon>
    </lineage>
</organism>
<evidence type="ECO:0000313" key="1">
    <source>
        <dbReference type="EMBL" id="NIG17177.1"/>
    </source>
</evidence>
<gene>
    <name evidence="1" type="ORF">F3J37_00610</name>
</gene>
<comment type="caution">
    <text evidence="1">The sequence shown here is derived from an EMBL/GenBank/DDBJ whole genome shotgun (WGS) entry which is preliminary data.</text>
</comment>
<proteinExistence type="predicted"/>
<accession>A0ABX0RK70</accession>
<dbReference type="RefSeq" id="WP_058959945.1">
    <property type="nucleotide sequence ID" value="NZ_VWXC01000001.1"/>
</dbReference>
<dbReference type="Proteomes" id="UP001515780">
    <property type="component" value="Unassembled WGS sequence"/>
</dbReference>
<protein>
    <submittedName>
        <fullName evidence="1">Uncharacterized protein</fullName>
    </submittedName>
</protein>
<keyword evidence="2" id="KW-1185">Reference proteome</keyword>